<dbReference type="GO" id="GO:0046316">
    <property type="term" value="F:gluconokinase activity"/>
    <property type="evidence" value="ECO:0007669"/>
    <property type="project" value="UniProtKB-EC"/>
</dbReference>
<dbReference type="eggNOG" id="COG3265">
    <property type="taxonomic scope" value="Bacteria"/>
</dbReference>
<accession>S2DAA6</accession>
<keyword evidence="13 18" id="KW-0560">Oxidoreductase</keyword>
<dbReference type="InterPro" id="IPR006183">
    <property type="entry name" value="Pgluconate_DH"/>
</dbReference>
<dbReference type="EC" id="1.1.1.44" evidence="18"/>
<dbReference type="InterPro" id="IPR027417">
    <property type="entry name" value="P-loop_NTPase"/>
</dbReference>
<evidence type="ECO:0000256" key="10">
    <source>
        <dbReference type="ARBA" id="ARBA00022777"/>
    </source>
</evidence>
<dbReference type="GO" id="GO:0006098">
    <property type="term" value="P:pentose-phosphate shunt"/>
    <property type="evidence" value="ECO:0007669"/>
    <property type="project" value="UniProtKB-UniPathway"/>
</dbReference>
<dbReference type="GO" id="GO:0050661">
    <property type="term" value="F:NADP binding"/>
    <property type="evidence" value="ECO:0007669"/>
    <property type="project" value="InterPro"/>
</dbReference>
<proteinExistence type="inferred from homology"/>
<dbReference type="InterPro" id="IPR006115">
    <property type="entry name" value="6PGDH_NADP-bd"/>
</dbReference>
<keyword evidence="9" id="KW-0547">Nucleotide-binding</keyword>
<dbReference type="EMBL" id="ALWO02000037">
    <property type="protein sequence ID" value="EOZ95859.1"/>
    <property type="molecule type" value="Genomic_DNA"/>
</dbReference>
<dbReference type="PROSITE" id="PS00461">
    <property type="entry name" value="6PGD"/>
    <property type="match status" value="1"/>
</dbReference>
<dbReference type="UniPathway" id="UPA00115">
    <property type="reaction ID" value="UER00410"/>
</dbReference>
<dbReference type="SMART" id="SM01350">
    <property type="entry name" value="6PGD"/>
    <property type="match status" value="1"/>
</dbReference>
<evidence type="ECO:0000256" key="19">
    <source>
        <dbReference type="SAM" id="MobiDB-lite"/>
    </source>
</evidence>
<dbReference type="InterPro" id="IPR006114">
    <property type="entry name" value="6PGDH_C"/>
</dbReference>
<dbReference type="OrthoDB" id="9804542at2"/>
<evidence type="ECO:0000256" key="14">
    <source>
        <dbReference type="ARBA" id="ARBA00023064"/>
    </source>
</evidence>
<evidence type="ECO:0000256" key="16">
    <source>
        <dbReference type="ARBA" id="ARBA00048090"/>
    </source>
</evidence>
<dbReference type="NCBIfam" id="TIGR00873">
    <property type="entry name" value="gnd"/>
    <property type="match status" value="1"/>
</dbReference>
<dbReference type="eggNOG" id="COG0362">
    <property type="taxonomic scope" value="Bacteria"/>
</dbReference>
<dbReference type="Pfam" id="PF03446">
    <property type="entry name" value="NAD_binding_2"/>
    <property type="match status" value="1"/>
</dbReference>
<dbReference type="InterPro" id="IPR008927">
    <property type="entry name" value="6-PGluconate_DH-like_C_sf"/>
</dbReference>
<dbReference type="Proteomes" id="UP000006073">
    <property type="component" value="Unassembled WGS sequence"/>
</dbReference>
<evidence type="ECO:0000259" key="20">
    <source>
        <dbReference type="SMART" id="SM01350"/>
    </source>
</evidence>
<name>S2DAA6_INDAL</name>
<dbReference type="Gene3D" id="1.20.5.320">
    <property type="entry name" value="6-Phosphogluconate Dehydrogenase, domain 3"/>
    <property type="match status" value="1"/>
</dbReference>
<evidence type="ECO:0000256" key="4">
    <source>
        <dbReference type="ARBA" id="ARBA00008419"/>
    </source>
</evidence>
<evidence type="ECO:0000256" key="5">
    <source>
        <dbReference type="ARBA" id="ARBA00008420"/>
    </source>
</evidence>
<evidence type="ECO:0000256" key="6">
    <source>
        <dbReference type="ARBA" id="ARBA00011738"/>
    </source>
</evidence>
<evidence type="ECO:0000256" key="17">
    <source>
        <dbReference type="ARBA" id="ARBA00048640"/>
    </source>
</evidence>
<comment type="catalytic activity">
    <reaction evidence="16">
        <text>D-gluconate + ATP = 6-phospho-D-gluconate + ADP + H(+)</text>
        <dbReference type="Rhea" id="RHEA:19433"/>
        <dbReference type="ChEBI" id="CHEBI:15378"/>
        <dbReference type="ChEBI" id="CHEBI:18391"/>
        <dbReference type="ChEBI" id="CHEBI:30616"/>
        <dbReference type="ChEBI" id="CHEBI:58759"/>
        <dbReference type="ChEBI" id="CHEBI:456216"/>
        <dbReference type="EC" id="2.7.1.12"/>
    </reaction>
</comment>
<comment type="subunit">
    <text evidence="6">Homodimer.</text>
</comment>
<dbReference type="InterPro" id="IPR006001">
    <property type="entry name" value="Therm_gnt_kin"/>
</dbReference>
<comment type="caution">
    <text evidence="21">The sequence shown here is derived from an EMBL/GenBank/DDBJ whole genome shotgun (WGS) entry which is preliminary data.</text>
</comment>
<keyword evidence="14 18" id="KW-0311">Gluconate utilization</keyword>
<evidence type="ECO:0000256" key="2">
    <source>
        <dbReference type="ARBA" id="ARBA00004761"/>
    </source>
</evidence>
<dbReference type="GO" id="GO:0004616">
    <property type="term" value="F:phosphogluconate dehydrogenase (decarboxylating) activity"/>
    <property type="evidence" value="ECO:0007669"/>
    <property type="project" value="UniProtKB-EC"/>
</dbReference>
<keyword evidence="11" id="KW-0067">ATP-binding</keyword>
<keyword evidence="15 18" id="KW-0570">Pentose shunt</keyword>
<dbReference type="InterPro" id="IPR006113">
    <property type="entry name" value="6PGDH_Gnd/GntZ"/>
</dbReference>
<dbReference type="STRING" id="1189612.A33Q_3221"/>
<dbReference type="InterPro" id="IPR006184">
    <property type="entry name" value="6PGdom_BS"/>
</dbReference>
<dbReference type="Gene3D" id="1.10.1040.10">
    <property type="entry name" value="N-(1-d-carboxylethyl)-l-norvaline Dehydrogenase, domain 2"/>
    <property type="match status" value="1"/>
</dbReference>
<dbReference type="InterPro" id="IPR036291">
    <property type="entry name" value="NAD(P)-bd_dom_sf"/>
</dbReference>
<comment type="catalytic activity">
    <reaction evidence="17 18">
        <text>6-phospho-D-gluconate + NADP(+) = D-ribulose 5-phosphate + CO2 + NADPH</text>
        <dbReference type="Rhea" id="RHEA:10116"/>
        <dbReference type="ChEBI" id="CHEBI:16526"/>
        <dbReference type="ChEBI" id="CHEBI:57783"/>
        <dbReference type="ChEBI" id="CHEBI:58121"/>
        <dbReference type="ChEBI" id="CHEBI:58349"/>
        <dbReference type="ChEBI" id="CHEBI:58759"/>
        <dbReference type="EC" id="1.1.1.44"/>
    </reaction>
</comment>
<feature type="compositionally biased region" description="Low complexity" evidence="19">
    <location>
        <begin position="635"/>
        <end position="647"/>
    </location>
</feature>
<evidence type="ECO:0000313" key="22">
    <source>
        <dbReference type="Proteomes" id="UP000006073"/>
    </source>
</evidence>
<evidence type="ECO:0000256" key="9">
    <source>
        <dbReference type="ARBA" id="ARBA00022741"/>
    </source>
</evidence>
<evidence type="ECO:0000256" key="1">
    <source>
        <dbReference type="ARBA" id="ARBA00002526"/>
    </source>
</evidence>
<comment type="pathway">
    <text evidence="2">Carbohydrate acid metabolism.</text>
</comment>
<comment type="pathway">
    <text evidence="3 18">Carbohydrate degradation; pentose phosphate pathway; D-ribulose 5-phosphate from D-glucose 6-phosphate (oxidative stage): step 3/3.</text>
</comment>
<protein>
    <recommendedName>
        <fullName evidence="7 18">6-phosphogluconate dehydrogenase, decarboxylating</fullName>
        <ecNumber evidence="18">1.1.1.44</ecNumber>
    </recommendedName>
</protein>
<evidence type="ECO:0000256" key="3">
    <source>
        <dbReference type="ARBA" id="ARBA00004874"/>
    </source>
</evidence>
<dbReference type="Gene3D" id="3.40.50.300">
    <property type="entry name" value="P-loop containing nucleotide triphosphate hydrolases"/>
    <property type="match status" value="1"/>
</dbReference>
<feature type="region of interest" description="Disordered" evidence="19">
    <location>
        <begin position="627"/>
        <end position="647"/>
    </location>
</feature>
<evidence type="ECO:0000256" key="8">
    <source>
        <dbReference type="ARBA" id="ARBA00022679"/>
    </source>
</evidence>
<comment type="similarity">
    <text evidence="4 18">Belongs to the 6-phosphogluconate dehydrogenase family.</text>
</comment>
<dbReference type="CDD" id="cd02021">
    <property type="entry name" value="GntK"/>
    <property type="match status" value="1"/>
</dbReference>
<dbReference type="GO" id="GO:0019521">
    <property type="term" value="P:D-gluconate metabolic process"/>
    <property type="evidence" value="ECO:0007669"/>
    <property type="project" value="UniProtKB-KW"/>
</dbReference>
<keyword evidence="8" id="KW-0808">Transferase</keyword>
<reference evidence="21 22" key="1">
    <citation type="journal article" date="2013" name="Genome Announc.">
        <title>Draft Genome Sequence of Indibacter alkaliphilus Strain LW1T, Isolated from Lonar Lake, a Haloalkaline Lake in the Buldana District of Maharashtra, India.</title>
        <authorList>
            <person name="Singh A."/>
            <person name="Kumar Jangir P."/>
            <person name="Sharma R."/>
            <person name="Singh A."/>
            <person name="Kumar Pinnaka A."/>
            <person name="Shivaji S."/>
        </authorList>
    </citation>
    <scope>NUCLEOTIDE SEQUENCE [LARGE SCALE GENOMIC DNA]</scope>
    <source>
        <strain evidence="22">CCUG 57479 / KCTC 22604 / LW1</strain>
    </source>
</reference>
<dbReference type="FunFam" id="1.10.1040.10:FF:000032">
    <property type="entry name" value="6-phosphogluconate dehydrogenase, decarboxylating"/>
    <property type="match status" value="1"/>
</dbReference>
<evidence type="ECO:0000256" key="18">
    <source>
        <dbReference type="RuleBase" id="RU000485"/>
    </source>
</evidence>
<dbReference type="Gene3D" id="3.40.50.720">
    <property type="entry name" value="NAD(P)-binding Rossmann-like Domain"/>
    <property type="match status" value="1"/>
</dbReference>
<dbReference type="InterPro" id="IPR013328">
    <property type="entry name" value="6PGD_dom2"/>
</dbReference>
<feature type="domain" description="6-phosphogluconate dehydrogenase C-terminal" evidence="20">
    <location>
        <begin position="344"/>
        <end position="630"/>
    </location>
</feature>
<keyword evidence="12 18" id="KW-0521">NADP</keyword>
<keyword evidence="22" id="KW-1185">Reference proteome</keyword>
<dbReference type="Pfam" id="PF00393">
    <property type="entry name" value="6PGD"/>
    <property type="match status" value="1"/>
</dbReference>
<evidence type="ECO:0000256" key="7">
    <source>
        <dbReference type="ARBA" id="ARBA00018193"/>
    </source>
</evidence>
<evidence type="ECO:0000256" key="15">
    <source>
        <dbReference type="ARBA" id="ARBA00023126"/>
    </source>
</evidence>
<evidence type="ECO:0000313" key="21">
    <source>
        <dbReference type="EMBL" id="EOZ95859.1"/>
    </source>
</evidence>
<dbReference type="SUPFAM" id="SSF52540">
    <property type="entry name" value="P-loop containing nucleoside triphosphate hydrolases"/>
    <property type="match status" value="1"/>
</dbReference>
<dbReference type="Pfam" id="PF13238">
    <property type="entry name" value="AAA_18"/>
    <property type="match status" value="1"/>
</dbReference>
<dbReference type="SUPFAM" id="SSF51735">
    <property type="entry name" value="NAD(P)-binding Rossmann-fold domains"/>
    <property type="match status" value="1"/>
</dbReference>
<evidence type="ECO:0000256" key="11">
    <source>
        <dbReference type="ARBA" id="ARBA00022840"/>
    </source>
</evidence>
<sequence length="647" mass="72390">MIIIVTGVSGSGKTTIGSLLSKRTRLPFFDADDFHPSSNIEKMTQGIPLTDHDRAPWLENLANHILEWEKEGGAILACSALRENYRQTLQVSQNIHWIHLYGEKGILEERLNNRKDHYMNPGLLDSQLATWEEPEYGLHLNVAGTPEELGSSIIKYLKNFDMKSKIGIIGMGVMGKSLALNFISNTIGTSVYNRTVQGKEEKIASTFAEENLDLNLRGYDDLGEFLQSLESPKKILLMIPAGSAIDQQLDQLSGFLEKGDIVIDGGNSFYEDSNRRVSEMQEKGIHYLAMGVSGGEEGALKGPSLMPGGNKEAFEQVEDYLKSIAAKDKNGNACMTYVGPEGSGHFIKMVHNSIEYGEMQAIAEVVHLLRFGLRLNPSEISRIMRNWLNDGLQSYLLEITADILAVKEGEEYLLDLILDAAGQKGTGGWSLITALNHHVPYSPLAEAVTARQLSSQKTKRSELSKLFNHSFRAFGEDKVILMERVKNAYMLCRIINHETGYSLMKEVSDKYSWNLNFSEISRIWTNGCIIRSGLMEELVEVYQETDSLLRHKKFISKVKELKKDLTYIIGLGLSHDFALPVFSASANYLLGRIIENSSANLIQAQRDYFGAHTYQRKNDASGAFYHTDWQKAKEQSNPNSQNKPPSS</sequence>
<dbReference type="NCBIfam" id="TIGR01313">
    <property type="entry name" value="therm_gnt_kin"/>
    <property type="match status" value="1"/>
</dbReference>
<dbReference type="NCBIfam" id="NF006765">
    <property type="entry name" value="PRK09287.1"/>
    <property type="match status" value="1"/>
</dbReference>
<gene>
    <name evidence="21" type="ORF">A33Q_3221</name>
</gene>
<dbReference type="PRINTS" id="PR00076">
    <property type="entry name" value="6PGDHDRGNASE"/>
</dbReference>
<comment type="similarity">
    <text evidence="5">Belongs to the gluconokinase GntK/GntV family.</text>
</comment>
<evidence type="ECO:0000256" key="13">
    <source>
        <dbReference type="ARBA" id="ARBA00023002"/>
    </source>
</evidence>
<keyword evidence="10" id="KW-0418">Kinase</keyword>
<dbReference type="SUPFAM" id="SSF48179">
    <property type="entry name" value="6-phosphogluconate dehydrogenase C-terminal domain-like"/>
    <property type="match status" value="1"/>
</dbReference>
<dbReference type="RefSeq" id="WP_009033617.1">
    <property type="nucleotide sequence ID" value="NZ_ALWO02000037.1"/>
</dbReference>
<comment type="function">
    <text evidence="1">Catalyzes the oxidative decarboxylation of 6-phosphogluconate to ribulose 5-phosphate and CO(2), with concomitant reduction of NADP to NADPH.</text>
</comment>
<dbReference type="PANTHER" id="PTHR11811">
    <property type="entry name" value="6-PHOSPHOGLUCONATE DEHYDROGENASE"/>
    <property type="match status" value="1"/>
</dbReference>
<dbReference type="GO" id="GO:0005524">
    <property type="term" value="F:ATP binding"/>
    <property type="evidence" value="ECO:0007669"/>
    <property type="project" value="UniProtKB-KW"/>
</dbReference>
<dbReference type="AlphaFoldDB" id="S2DAA6"/>
<evidence type="ECO:0000256" key="12">
    <source>
        <dbReference type="ARBA" id="ARBA00022857"/>
    </source>
</evidence>
<organism evidence="21 22">
    <name type="scientific">Indibacter alkaliphilus (strain CCUG 57479 / KCTC 22604 / LW1)</name>
    <dbReference type="NCBI Taxonomy" id="1189612"/>
    <lineage>
        <taxon>Bacteria</taxon>
        <taxon>Pseudomonadati</taxon>
        <taxon>Bacteroidota</taxon>
        <taxon>Cytophagia</taxon>
        <taxon>Cytophagales</taxon>
        <taxon>Cyclobacteriaceae</taxon>
    </lineage>
</organism>